<keyword evidence="1" id="KW-0732">Signal</keyword>
<dbReference type="Proteomes" id="UP001237642">
    <property type="component" value="Unassembled WGS sequence"/>
</dbReference>
<reference evidence="2" key="1">
    <citation type="submission" date="2023-02" db="EMBL/GenBank/DDBJ databases">
        <title>Genome of toxic invasive species Heracleum sosnowskyi carries increased number of genes despite the absence of recent whole-genome duplications.</title>
        <authorList>
            <person name="Schelkunov M."/>
            <person name="Shtratnikova V."/>
            <person name="Makarenko M."/>
            <person name="Klepikova A."/>
            <person name="Omelchenko D."/>
            <person name="Novikova G."/>
            <person name="Obukhova E."/>
            <person name="Bogdanov V."/>
            <person name="Penin A."/>
            <person name="Logacheva M."/>
        </authorList>
    </citation>
    <scope>NUCLEOTIDE SEQUENCE</scope>
    <source>
        <strain evidence="2">Hsosn_3</strain>
        <tissue evidence="2">Leaf</tissue>
    </source>
</reference>
<gene>
    <name evidence="2" type="ORF">POM88_009547</name>
</gene>
<accession>A0AAD8J8Y2</accession>
<reference evidence="2" key="2">
    <citation type="submission" date="2023-05" db="EMBL/GenBank/DDBJ databases">
        <authorList>
            <person name="Schelkunov M.I."/>
        </authorList>
    </citation>
    <scope>NUCLEOTIDE SEQUENCE</scope>
    <source>
        <strain evidence="2">Hsosn_3</strain>
        <tissue evidence="2">Leaf</tissue>
    </source>
</reference>
<protein>
    <submittedName>
        <fullName evidence="2">Uncharacterized protein</fullName>
    </submittedName>
</protein>
<dbReference type="EMBL" id="JAUIZM010000002">
    <property type="protein sequence ID" value="KAK1399684.1"/>
    <property type="molecule type" value="Genomic_DNA"/>
</dbReference>
<comment type="caution">
    <text evidence="2">The sequence shown here is derived from an EMBL/GenBank/DDBJ whole genome shotgun (WGS) entry which is preliminary data.</text>
</comment>
<feature type="signal peptide" evidence="1">
    <location>
        <begin position="1"/>
        <end position="24"/>
    </location>
</feature>
<keyword evidence="3" id="KW-1185">Reference proteome</keyword>
<evidence type="ECO:0000256" key="1">
    <source>
        <dbReference type="SAM" id="SignalP"/>
    </source>
</evidence>
<dbReference type="AlphaFoldDB" id="A0AAD8J8Y2"/>
<organism evidence="2 3">
    <name type="scientific">Heracleum sosnowskyi</name>
    <dbReference type="NCBI Taxonomy" id="360622"/>
    <lineage>
        <taxon>Eukaryota</taxon>
        <taxon>Viridiplantae</taxon>
        <taxon>Streptophyta</taxon>
        <taxon>Embryophyta</taxon>
        <taxon>Tracheophyta</taxon>
        <taxon>Spermatophyta</taxon>
        <taxon>Magnoliopsida</taxon>
        <taxon>eudicotyledons</taxon>
        <taxon>Gunneridae</taxon>
        <taxon>Pentapetalae</taxon>
        <taxon>asterids</taxon>
        <taxon>campanulids</taxon>
        <taxon>Apiales</taxon>
        <taxon>Apiaceae</taxon>
        <taxon>Apioideae</taxon>
        <taxon>apioid superclade</taxon>
        <taxon>Tordylieae</taxon>
        <taxon>Tordyliinae</taxon>
        <taxon>Heracleum</taxon>
    </lineage>
</organism>
<sequence length="131" mass="14468">MASMHVQLVMLLLVAATMLVVSDAIRDFAKGPQNWNSGFNFSSGWPWNRPNIPQNYSSPPGFNFTANWPWNSPNIPQNYSSPPILLVVGLGNVQMFVNQEELSLATTRNGILVLTTLSGLSRTDPFISMTL</sequence>
<evidence type="ECO:0000313" key="2">
    <source>
        <dbReference type="EMBL" id="KAK1399684.1"/>
    </source>
</evidence>
<name>A0AAD8J8Y2_9APIA</name>
<proteinExistence type="predicted"/>
<evidence type="ECO:0000313" key="3">
    <source>
        <dbReference type="Proteomes" id="UP001237642"/>
    </source>
</evidence>
<feature type="chain" id="PRO_5042080445" evidence="1">
    <location>
        <begin position="25"/>
        <end position="131"/>
    </location>
</feature>